<reference evidence="1 2" key="2">
    <citation type="journal article" date="2022" name="Mol. Ecol. Resour.">
        <title>The genomes of chicory, endive, great burdock and yacon provide insights into Asteraceae paleo-polyploidization history and plant inulin production.</title>
        <authorList>
            <person name="Fan W."/>
            <person name="Wang S."/>
            <person name="Wang H."/>
            <person name="Wang A."/>
            <person name="Jiang F."/>
            <person name="Liu H."/>
            <person name="Zhao H."/>
            <person name="Xu D."/>
            <person name="Zhang Y."/>
        </authorList>
    </citation>
    <scope>NUCLEOTIDE SEQUENCE [LARGE SCALE GENOMIC DNA]</scope>
    <source>
        <strain evidence="2">cv. Punajuju</strain>
        <tissue evidence="1">Leaves</tissue>
    </source>
</reference>
<name>A0ACB9BPL8_CICIN</name>
<protein>
    <submittedName>
        <fullName evidence="1">Uncharacterized protein</fullName>
    </submittedName>
</protein>
<evidence type="ECO:0000313" key="2">
    <source>
        <dbReference type="Proteomes" id="UP001055811"/>
    </source>
</evidence>
<evidence type="ECO:0000313" key="1">
    <source>
        <dbReference type="EMBL" id="KAI3723988.1"/>
    </source>
</evidence>
<organism evidence="1 2">
    <name type="scientific">Cichorium intybus</name>
    <name type="common">Chicory</name>
    <dbReference type="NCBI Taxonomy" id="13427"/>
    <lineage>
        <taxon>Eukaryota</taxon>
        <taxon>Viridiplantae</taxon>
        <taxon>Streptophyta</taxon>
        <taxon>Embryophyta</taxon>
        <taxon>Tracheophyta</taxon>
        <taxon>Spermatophyta</taxon>
        <taxon>Magnoliopsida</taxon>
        <taxon>eudicotyledons</taxon>
        <taxon>Gunneridae</taxon>
        <taxon>Pentapetalae</taxon>
        <taxon>asterids</taxon>
        <taxon>campanulids</taxon>
        <taxon>Asterales</taxon>
        <taxon>Asteraceae</taxon>
        <taxon>Cichorioideae</taxon>
        <taxon>Cichorieae</taxon>
        <taxon>Cichoriinae</taxon>
        <taxon>Cichorium</taxon>
    </lineage>
</organism>
<comment type="caution">
    <text evidence="1">The sequence shown here is derived from an EMBL/GenBank/DDBJ whole genome shotgun (WGS) entry which is preliminary data.</text>
</comment>
<sequence>MSSAEQSAPHSNSNVTSILSLCSKVTLDGTNYNDWIRNIKMALRFEHKEYVLEIELVEIDHDNATPEEITQYAKHADDATKVACIMIATMNPELQRIYEDYWPYEMHKELAEKFRKQERIERREVVKAFTNAKPRDGESICNHVQRMQGYVERLRKLEMPVHEDLAVDIVLNSLPSSYDQFTLAYHLNNSQATLAELHRMLRTAEDGMKGKSIPAANQAVLAIAGGKGKKRKGLPKQNWREKVHVGSSSSGSKPKTSGIPHNANPKEAEFFYCKERGHWKRSCPTYLQDLKDGKVKPTSAGIYTIFKNSPSSSSWVLDTGCGFHICSDLQGLRESREVEHGRLNLIMGNRRSSPVTKIGTYSLVLSSGVCLELINCCYSPEMARNIISFHALFRQGLQFSFDNSNGSISVFQNGISVFTALPCDGVYETVQCVDNLGHSVNLIDSSSGVEKACLWHYRLGHINKKRIAQLQKDGVLESFDLKSDDVCESYVCGPFRSTTKDGTRFYVTFTDDFSRYGYIYLIKHKSDTFEKFKEFKNEVENQLGRKIKMLRSEKGGEYLNIEFLDYLKECGIVSQLSPPRTPQLNGVAERRNRTLLDMVRSMMSRASLPIHFWGYALETAAHILNLVPTKKVAKTPHEMWMGKVPSLAHIKVWGCEAFVRRETHDKLAERSEKWFFIGYPKQSFGYLFYRPSEDVVFVARRGLFRERELIFKEDSGSTIDLEEIQELPDNATLGETSNQQEEEVPIGPTDISLPLRRSSRVSMPPEFYRFHITTDGDTFVSDRTLINLDEPANYREAVAGPESAKWEEAMDSEIKSMYDNQVWNLVDNVPGRKTVGCKWIFKKKTDMDGKVHTFKARLVAKGFTQTLGIDYDETFSPVAKIKSIRIMLAIAAFHDYEIWQMDVKTAFLNGKLTEDVYMNQPEGFVDAKYPDKVCKLEKSIYGLKQASRSWNLCFHEKVKEFGFSRSEDESCVYVKASGSIVTFLVLYVDDILLMGNDVPTLQDVKSWLGKCFAMKDLGEAAYILGIRILRDRKKRLIGLSQSTYLDKSPSTDEEIADMSRVHYASAVGSIMYAMTCTRPDVAFALSMVSRYQGNPGRAHWTAVKNILKYLRKTKNFVLVLGGSDTLRVDGYTDASFQTDRDNGRSQSGWVFLMNGGAVTWKSSKQETVADSTCESEYIAASEAAKEAAWLKNFIGDIGVVPSIQEPMELFCDNEGAVALTKEPRDHGKSRHIDRKYHYIRHRVEEGHLIVKRVSSKDNPADPLTKALSRIKHYQHARRIGLTDDISFCN</sequence>
<dbReference type="EMBL" id="CM042014">
    <property type="protein sequence ID" value="KAI3723988.1"/>
    <property type="molecule type" value="Genomic_DNA"/>
</dbReference>
<gene>
    <name evidence="1" type="ORF">L2E82_35752</name>
</gene>
<accession>A0ACB9BPL8</accession>
<proteinExistence type="predicted"/>
<reference evidence="2" key="1">
    <citation type="journal article" date="2022" name="Mol. Ecol. Resour.">
        <title>The genomes of chicory, endive, great burdock and yacon provide insights into Asteraceae palaeo-polyploidization history and plant inulin production.</title>
        <authorList>
            <person name="Fan W."/>
            <person name="Wang S."/>
            <person name="Wang H."/>
            <person name="Wang A."/>
            <person name="Jiang F."/>
            <person name="Liu H."/>
            <person name="Zhao H."/>
            <person name="Xu D."/>
            <person name="Zhang Y."/>
        </authorList>
    </citation>
    <scope>NUCLEOTIDE SEQUENCE [LARGE SCALE GENOMIC DNA]</scope>
    <source>
        <strain evidence="2">cv. Punajuju</strain>
    </source>
</reference>
<dbReference type="Proteomes" id="UP001055811">
    <property type="component" value="Linkage Group LG06"/>
</dbReference>
<keyword evidence="2" id="KW-1185">Reference proteome</keyword>